<keyword evidence="2" id="KW-0472">Membrane</keyword>
<dbReference type="EMBL" id="JAIWYP010000009">
    <property type="protein sequence ID" value="KAH3768394.1"/>
    <property type="molecule type" value="Genomic_DNA"/>
</dbReference>
<evidence type="ECO:0000313" key="3">
    <source>
        <dbReference type="EMBL" id="KAH3768394.1"/>
    </source>
</evidence>
<organism evidence="3 4">
    <name type="scientific">Dreissena polymorpha</name>
    <name type="common">Zebra mussel</name>
    <name type="synonym">Mytilus polymorpha</name>
    <dbReference type="NCBI Taxonomy" id="45954"/>
    <lineage>
        <taxon>Eukaryota</taxon>
        <taxon>Metazoa</taxon>
        <taxon>Spiralia</taxon>
        <taxon>Lophotrochozoa</taxon>
        <taxon>Mollusca</taxon>
        <taxon>Bivalvia</taxon>
        <taxon>Autobranchia</taxon>
        <taxon>Heteroconchia</taxon>
        <taxon>Euheterodonta</taxon>
        <taxon>Imparidentia</taxon>
        <taxon>Neoheterodontei</taxon>
        <taxon>Myida</taxon>
        <taxon>Dreissenoidea</taxon>
        <taxon>Dreissenidae</taxon>
        <taxon>Dreissena</taxon>
    </lineage>
</organism>
<evidence type="ECO:0000313" key="4">
    <source>
        <dbReference type="Proteomes" id="UP000828390"/>
    </source>
</evidence>
<evidence type="ECO:0000256" key="1">
    <source>
        <dbReference type="SAM" id="MobiDB-lite"/>
    </source>
</evidence>
<sequence length="82" mass="9396">MDREGSPTMLGEEAGTKNSEGNQEQDEGPKRSAWVTFFVYVMRQSYVLSLIAMMVSLNLYILGEQLEFVSWIEAVLVVFWEI</sequence>
<dbReference type="Proteomes" id="UP000828390">
    <property type="component" value="Unassembled WGS sequence"/>
</dbReference>
<keyword evidence="2" id="KW-0812">Transmembrane</keyword>
<evidence type="ECO:0000256" key="2">
    <source>
        <dbReference type="SAM" id="Phobius"/>
    </source>
</evidence>
<feature type="transmembrane region" description="Helical" evidence="2">
    <location>
        <begin position="44"/>
        <end position="62"/>
    </location>
</feature>
<name>A0A9D4ICE5_DREPO</name>
<keyword evidence="2" id="KW-1133">Transmembrane helix</keyword>
<feature type="region of interest" description="Disordered" evidence="1">
    <location>
        <begin position="1"/>
        <end position="29"/>
    </location>
</feature>
<comment type="caution">
    <text evidence="3">The sequence shown here is derived from an EMBL/GenBank/DDBJ whole genome shotgun (WGS) entry which is preliminary data.</text>
</comment>
<proteinExistence type="predicted"/>
<reference evidence="3" key="1">
    <citation type="journal article" date="2019" name="bioRxiv">
        <title>The Genome of the Zebra Mussel, Dreissena polymorpha: A Resource for Invasive Species Research.</title>
        <authorList>
            <person name="McCartney M.A."/>
            <person name="Auch B."/>
            <person name="Kono T."/>
            <person name="Mallez S."/>
            <person name="Zhang Y."/>
            <person name="Obille A."/>
            <person name="Becker A."/>
            <person name="Abrahante J.E."/>
            <person name="Garbe J."/>
            <person name="Badalamenti J.P."/>
            <person name="Herman A."/>
            <person name="Mangelson H."/>
            <person name="Liachko I."/>
            <person name="Sullivan S."/>
            <person name="Sone E.D."/>
            <person name="Koren S."/>
            <person name="Silverstein K.A.T."/>
            <person name="Beckman K.B."/>
            <person name="Gohl D.M."/>
        </authorList>
    </citation>
    <scope>NUCLEOTIDE SEQUENCE</scope>
    <source>
        <strain evidence="3">Duluth1</strain>
        <tissue evidence="3">Whole animal</tissue>
    </source>
</reference>
<protein>
    <submittedName>
        <fullName evidence="3">Uncharacterized protein</fullName>
    </submittedName>
</protein>
<dbReference type="AlphaFoldDB" id="A0A9D4ICE5"/>
<gene>
    <name evidence="3" type="ORF">DPMN_169606</name>
</gene>
<reference evidence="3" key="2">
    <citation type="submission" date="2020-11" db="EMBL/GenBank/DDBJ databases">
        <authorList>
            <person name="McCartney M.A."/>
            <person name="Auch B."/>
            <person name="Kono T."/>
            <person name="Mallez S."/>
            <person name="Becker A."/>
            <person name="Gohl D.M."/>
            <person name="Silverstein K.A.T."/>
            <person name="Koren S."/>
            <person name="Bechman K.B."/>
            <person name="Herman A."/>
            <person name="Abrahante J.E."/>
            <person name="Garbe J."/>
        </authorList>
    </citation>
    <scope>NUCLEOTIDE SEQUENCE</scope>
    <source>
        <strain evidence="3">Duluth1</strain>
        <tissue evidence="3">Whole animal</tissue>
    </source>
</reference>
<accession>A0A9D4ICE5</accession>
<keyword evidence="4" id="KW-1185">Reference proteome</keyword>